<feature type="region of interest" description="Disordered" evidence="1">
    <location>
        <begin position="92"/>
        <end position="128"/>
    </location>
</feature>
<feature type="region of interest" description="Disordered" evidence="1">
    <location>
        <begin position="33"/>
        <end position="56"/>
    </location>
</feature>
<dbReference type="Proteomes" id="UP001189429">
    <property type="component" value="Unassembled WGS sequence"/>
</dbReference>
<gene>
    <name evidence="2" type="ORF">PCOR1329_LOCUS67548</name>
</gene>
<feature type="compositionally biased region" description="Low complexity" evidence="1">
    <location>
        <begin position="104"/>
        <end position="128"/>
    </location>
</feature>
<accession>A0ABN9WI17</accession>
<feature type="compositionally biased region" description="Low complexity" evidence="1">
    <location>
        <begin position="33"/>
        <end position="53"/>
    </location>
</feature>
<evidence type="ECO:0008006" key="4">
    <source>
        <dbReference type="Google" id="ProtNLM"/>
    </source>
</evidence>
<evidence type="ECO:0000313" key="2">
    <source>
        <dbReference type="EMBL" id="CAK0886127.1"/>
    </source>
</evidence>
<comment type="caution">
    <text evidence="2">The sequence shown here is derived from an EMBL/GenBank/DDBJ whole genome shotgun (WGS) entry which is preliminary data.</text>
</comment>
<name>A0ABN9WI17_9DINO</name>
<evidence type="ECO:0000256" key="1">
    <source>
        <dbReference type="SAM" id="MobiDB-lite"/>
    </source>
</evidence>
<keyword evidence="3" id="KW-1185">Reference proteome</keyword>
<organism evidence="2 3">
    <name type="scientific">Prorocentrum cordatum</name>
    <dbReference type="NCBI Taxonomy" id="2364126"/>
    <lineage>
        <taxon>Eukaryota</taxon>
        <taxon>Sar</taxon>
        <taxon>Alveolata</taxon>
        <taxon>Dinophyceae</taxon>
        <taxon>Prorocentrales</taxon>
        <taxon>Prorocentraceae</taxon>
        <taxon>Prorocentrum</taxon>
    </lineage>
</organism>
<reference evidence="2" key="1">
    <citation type="submission" date="2023-10" db="EMBL/GenBank/DDBJ databases">
        <authorList>
            <person name="Chen Y."/>
            <person name="Shah S."/>
            <person name="Dougan E. K."/>
            <person name="Thang M."/>
            <person name="Chan C."/>
        </authorList>
    </citation>
    <scope>NUCLEOTIDE SEQUENCE [LARGE SCALE GENOMIC DNA]</scope>
</reference>
<dbReference type="EMBL" id="CAUYUJ010018760">
    <property type="protein sequence ID" value="CAK0886127.1"/>
    <property type="molecule type" value="Genomic_DNA"/>
</dbReference>
<sequence length="233" mass="23509">MSISGIGMGSRLVSNVESRPRASDAADAARRAAAVWAPGRPRRATTPAAAAPGRRLRPPPAEVSLVVLVSFLAAALEQLPVSAGARCGAVAGSPGRGGRLLQESTTASSSRAAAARGAVAGGRPRPTAGAVPEAVAAEQAEVVVRAMLPAARRALGSSNDAVVQASLDSMRRVERMFGRGALDKHLEIFAEAIAKQSSAPGGGSRAGLILQALADLCSPGALADLRRSLLEAT</sequence>
<protein>
    <recommendedName>
        <fullName evidence="4">HEAT repeat-containing protein 1</fullName>
    </recommendedName>
</protein>
<evidence type="ECO:0000313" key="3">
    <source>
        <dbReference type="Proteomes" id="UP001189429"/>
    </source>
</evidence>
<proteinExistence type="predicted"/>